<sequence>RSGPSPSLANICSGDQPTRNNPPIRASDLISHLVELTRGTAKPTRTLAPTSNESNPPVTVALSPMMGTKMSSSGKPGAPSRVSLRAPVMSRANVGEASTDVDMTALDAMATPEVSMSSPTPDTSISSTGSALTSPMAVECMEGPETTAKVADDCRLANEDVEMDPDSLMDDAIRSGPIQRQDWIPTTSDQSATTKVRLIDEDIVPMETTSAGVAPEESMDTADQGEQEPTTEEPASVFAGPVGDQQQVSGLVETFADMQVRSGASDEPSGEPDPEAKRVGEDVTVTGAAIVRQEPVLEPVTRLAQILGAMQFTVVEDKTEAHPEVVSPLRLAQILGAMQFTVVEDKTEAHPEVPNRSATVPAEPVADLAQTLAGMQVSPLAVDPPSLDLPRPLVDPEEYVENPFDELIQALVATHLPAPLIVPYEPESTEIGVTDVISGATGSDFISLGLADEEEEESEDEEEQALIDAAAAAAAWISGL</sequence>
<evidence type="ECO:0000313" key="3">
    <source>
        <dbReference type="Proteomes" id="UP000663831"/>
    </source>
</evidence>
<proteinExistence type="predicted"/>
<feature type="compositionally biased region" description="Acidic residues" evidence="1">
    <location>
        <begin position="217"/>
        <end position="231"/>
    </location>
</feature>
<dbReference type="AlphaFoldDB" id="A0A8H3B5X7"/>
<dbReference type="EMBL" id="CAJMWV010001868">
    <property type="protein sequence ID" value="CAE6448163.1"/>
    <property type="molecule type" value="Genomic_DNA"/>
</dbReference>
<name>A0A8H3B5X7_9AGAM</name>
<feature type="region of interest" description="Disordered" evidence="1">
    <location>
        <begin position="38"/>
        <end position="84"/>
    </location>
</feature>
<feature type="compositionally biased region" description="Polar residues" evidence="1">
    <location>
        <begin position="47"/>
        <end position="57"/>
    </location>
</feature>
<feature type="region of interest" description="Disordered" evidence="1">
    <location>
        <begin position="1"/>
        <end position="25"/>
    </location>
</feature>
<evidence type="ECO:0000313" key="2">
    <source>
        <dbReference type="EMBL" id="CAE6448163.1"/>
    </source>
</evidence>
<accession>A0A8H3B5X7</accession>
<feature type="non-terminal residue" evidence="2">
    <location>
        <position position="1"/>
    </location>
</feature>
<organism evidence="2 3">
    <name type="scientific">Rhizoctonia solani</name>
    <dbReference type="NCBI Taxonomy" id="456999"/>
    <lineage>
        <taxon>Eukaryota</taxon>
        <taxon>Fungi</taxon>
        <taxon>Dikarya</taxon>
        <taxon>Basidiomycota</taxon>
        <taxon>Agaricomycotina</taxon>
        <taxon>Agaricomycetes</taxon>
        <taxon>Cantharellales</taxon>
        <taxon>Ceratobasidiaceae</taxon>
        <taxon>Rhizoctonia</taxon>
    </lineage>
</organism>
<comment type="caution">
    <text evidence="2">The sequence shown here is derived from an EMBL/GenBank/DDBJ whole genome shotgun (WGS) entry which is preliminary data.</text>
</comment>
<feature type="compositionally biased region" description="Polar residues" evidence="1">
    <location>
        <begin position="1"/>
        <end position="21"/>
    </location>
</feature>
<reference evidence="2" key="1">
    <citation type="submission" date="2021-01" db="EMBL/GenBank/DDBJ databases">
        <authorList>
            <person name="Kaushik A."/>
        </authorList>
    </citation>
    <scope>NUCLEOTIDE SEQUENCE</scope>
    <source>
        <strain evidence="2">AG3-1AP</strain>
    </source>
</reference>
<evidence type="ECO:0000256" key="1">
    <source>
        <dbReference type="SAM" id="MobiDB-lite"/>
    </source>
</evidence>
<protein>
    <submittedName>
        <fullName evidence="2">Uncharacterized protein</fullName>
    </submittedName>
</protein>
<dbReference type="Proteomes" id="UP000663831">
    <property type="component" value="Unassembled WGS sequence"/>
</dbReference>
<feature type="region of interest" description="Disordered" evidence="1">
    <location>
        <begin position="210"/>
        <end position="241"/>
    </location>
</feature>
<gene>
    <name evidence="2" type="ORF">RDB_LOCUS62978</name>
</gene>